<proteinExistence type="predicted"/>
<reference evidence="1 2" key="1">
    <citation type="journal article" date="2015" name="Nature">
        <title>rRNA introns, odd ribosomes, and small enigmatic genomes across a large radiation of phyla.</title>
        <authorList>
            <person name="Brown C.T."/>
            <person name="Hug L.A."/>
            <person name="Thomas B.C."/>
            <person name="Sharon I."/>
            <person name="Castelle C.J."/>
            <person name="Singh A."/>
            <person name="Wilkins M.J."/>
            <person name="Williams K.H."/>
            <person name="Banfield J.F."/>
        </authorList>
    </citation>
    <scope>NUCLEOTIDE SEQUENCE [LARGE SCALE GENOMIC DNA]</scope>
</reference>
<evidence type="ECO:0000313" key="2">
    <source>
        <dbReference type="Proteomes" id="UP000034852"/>
    </source>
</evidence>
<comment type="caution">
    <text evidence="1">The sequence shown here is derived from an EMBL/GenBank/DDBJ whole genome shotgun (WGS) entry which is preliminary data.</text>
</comment>
<name>A0A0G0GY05_9BACT</name>
<evidence type="ECO:0000313" key="1">
    <source>
        <dbReference type="EMBL" id="KKQ34937.1"/>
    </source>
</evidence>
<dbReference type="AlphaFoldDB" id="A0A0G0GY05"/>
<dbReference type="EMBL" id="LBTH01000041">
    <property type="protein sequence ID" value="KKQ34937.1"/>
    <property type="molecule type" value="Genomic_DNA"/>
</dbReference>
<protein>
    <submittedName>
        <fullName evidence="1">Uncharacterized protein</fullName>
    </submittedName>
</protein>
<dbReference type="Proteomes" id="UP000034852">
    <property type="component" value="Unassembled WGS sequence"/>
</dbReference>
<gene>
    <name evidence="1" type="ORF">US52_C0041G0008</name>
</gene>
<organism evidence="1 2">
    <name type="scientific">candidate division WS6 bacterium GW2011_GWA2_37_6</name>
    <dbReference type="NCBI Taxonomy" id="1619087"/>
    <lineage>
        <taxon>Bacteria</taxon>
        <taxon>Candidatus Dojkabacteria</taxon>
    </lineage>
</organism>
<accession>A0A0G0GY05</accession>
<sequence>MTFIISPNGVNNTQGTLAKFGGGGSVKIGGNFENSGDVEVDIRADLNIIGNVLNSGKFSIKDYLTEEHYKLIEKAILELDGESKELLEETLVGLKNGNNTMATSKFKHFLEYIKNHPEIITSSVQVVLQLLSIS</sequence>